<dbReference type="RefSeq" id="WP_002706338.1">
    <property type="nucleotide sequence ID" value="NZ_AGRW01000054.1"/>
</dbReference>
<evidence type="ECO:0000313" key="1">
    <source>
        <dbReference type="EMBL" id="EIC00669.1"/>
    </source>
</evidence>
<accession>H7EP36</accession>
<name>H7EP36_9SPIR</name>
<evidence type="ECO:0000313" key="2">
    <source>
        <dbReference type="Proteomes" id="UP000003571"/>
    </source>
</evidence>
<sequence>MSIASGIARYFPDGSAYYDLSDDGTASIGRPKEGAAFNAAQATEVIGKTFSGKWSDKFTATVTFGKDGRASVLFSDGDKASGAYIASDEDNMVLYNHKDAGVWHTFTYSDDDSGVRFERMYTYKGTKGKFRTYLRTDTHDDWKKK</sequence>
<dbReference type="eggNOG" id="ENOG502ZICD">
    <property type="taxonomic scope" value="Bacteria"/>
</dbReference>
<reference evidence="1 2" key="1">
    <citation type="submission" date="2011-09" db="EMBL/GenBank/DDBJ databases">
        <title>The draft genome of Treponema saccharophilum DSM 2985.</title>
        <authorList>
            <consortium name="US DOE Joint Genome Institute (JGI-PGF)"/>
            <person name="Lucas S."/>
            <person name="Copeland A."/>
            <person name="Lapidus A."/>
            <person name="Glavina del Rio T."/>
            <person name="Dalin E."/>
            <person name="Tice H."/>
            <person name="Bruce D."/>
            <person name="Goodwin L."/>
            <person name="Pitluck S."/>
            <person name="Peters L."/>
            <person name="Kyrpides N."/>
            <person name="Mavromatis K."/>
            <person name="Ivanova N."/>
            <person name="Markowitz V."/>
            <person name="Cheng J.-F."/>
            <person name="Hugenholtz P."/>
            <person name="Woyke T."/>
            <person name="Wu D."/>
            <person name="Gronow S."/>
            <person name="Wellnitz S."/>
            <person name="Brambilla E."/>
            <person name="Klenk H.-P."/>
            <person name="Eisen J.A."/>
        </authorList>
    </citation>
    <scope>NUCLEOTIDE SEQUENCE [LARGE SCALE GENOMIC DNA]</scope>
    <source>
        <strain evidence="1 2">DSM 2985</strain>
    </source>
</reference>
<protein>
    <submittedName>
        <fullName evidence="1">Uncharacterized protein</fullName>
    </submittedName>
</protein>
<gene>
    <name evidence="1" type="ORF">TresaDRAFT_0142</name>
</gene>
<dbReference type="EMBL" id="AGRW01000054">
    <property type="protein sequence ID" value="EIC00669.1"/>
    <property type="molecule type" value="Genomic_DNA"/>
</dbReference>
<comment type="caution">
    <text evidence="1">The sequence shown here is derived from an EMBL/GenBank/DDBJ whole genome shotgun (WGS) entry which is preliminary data.</text>
</comment>
<proteinExistence type="predicted"/>
<dbReference type="AlphaFoldDB" id="H7EP36"/>
<keyword evidence="2" id="KW-1185">Reference proteome</keyword>
<dbReference type="Proteomes" id="UP000003571">
    <property type="component" value="Unassembled WGS sequence"/>
</dbReference>
<dbReference type="STRING" id="907348.TresaDRAFT_0142"/>
<organism evidence="1 2">
    <name type="scientific">Treponema saccharophilum DSM 2985</name>
    <dbReference type="NCBI Taxonomy" id="907348"/>
    <lineage>
        <taxon>Bacteria</taxon>
        <taxon>Pseudomonadati</taxon>
        <taxon>Spirochaetota</taxon>
        <taxon>Spirochaetia</taxon>
        <taxon>Spirochaetales</taxon>
        <taxon>Treponemataceae</taxon>
        <taxon>Treponema</taxon>
    </lineage>
</organism>
<dbReference type="PATRIC" id="fig|907348.3.peg.2727"/>